<reference evidence="2" key="1">
    <citation type="journal article" date="2021" name="Open Biol.">
        <title>Shared evolutionary footprints suggest mitochondrial oxidative damage underlies multiple complex I losses in fungi.</title>
        <authorList>
            <person name="Schikora-Tamarit M.A."/>
            <person name="Marcet-Houben M."/>
            <person name="Nosek J."/>
            <person name="Gabaldon T."/>
        </authorList>
    </citation>
    <scope>NUCLEOTIDE SEQUENCE</scope>
    <source>
        <strain evidence="2">CBS6075</strain>
    </source>
</reference>
<dbReference type="EMBL" id="JAEUBE010000158">
    <property type="protein sequence ID" value="KAH3668253.1"/>
    <property type="molecule type" value="Genomic_DNA"/>
</dbReference>
<reference evidence="2" key="2">
    <citation type="submission" date="2021-01" db="EMBL/GenBank/DDBJ databases">
        <authorList>
            <person name="Schikora-Tamarit M.A."/>
        </authorList>
    </citation>
    <scope>NUCLEOTIDE SEQUENCE</scope>
    <source>
        <strain evidence="2">CBS6075</strain>
    </source>
</reference>
<dbReference type="GeneID" id="70233974"/>
<evidence type="ECO:0000256" key="1">
    <source>
        <dbReference type="SAM" id="MobiDB-lite"/>
    </source>
</evidence>
<keyword evidence="3" id="KW-1185">Reference proteome</keyword>
<feature type="region of interest" description="Disordered" evidence="1">
    <location>
        <begin position="409"/>
        <end position="452"/>
    </location>
</feature>
<dbReference type="RefSeq" id="XP_046062667.1">
    <property type="nucleotide sequence ID" value="XM_046202831.1"/>
</dbReference>
<gene>
    <name evidence="2" type="ORF">OGAPHI_002007</name>
</gene>
<feature type="compositionally biased region" description="Polar residues" evidence="1">
    <location>
        <begin position="415"/>
        <end position="450"/>
    </location>
</feature>
<protein>
    <submittedName>
        <fullName evidence="2">Uncharacterized protein</fullName>
    </submittedName>
</protein>
<dbReference type="OrthoDB" id="10671275at2759"/>
<evidence type="ECO:0000313" key="2">
    <source>
        <dbReference type="EMBL" id="KAH3668253.1"/>
    </source>
</evidence>
<comment type="caution">
    <text evidence="2">The sequence shown here is derived from an EMBL/GenBank/DDBJ whole genome shotgun (WGS) entry which is preliminary data.</text>
</comment>
<dbReference type="Proteomes" id="UP000769157">
    <property type="component" value="Unassembled WGS sequence"/>
</dbReference>
<feature type="region of interest" description="Disordered" evidence="1">
    <location>
        <begin position="371"/>
        <end position="392"/>
    </location>
</feature>
<evidence type="ECO:0000313" key="3">
    <source>
        <dbReference type="Proteomes" id="UP000769157"/>
    </source>
</evidence>
<sequence>MSCMSLPLENGQKLSHDQHRDVKHVSFNGPDTAAPEVVIFFSFTQVAVGQVRGVEVTESQFAETAEIFDGAFVVHQFHNVLIDKLSVLISTNGRKSSSSSSISTNSSVGDGGLVLSRSVSCTYSSLAIEDSKLRNSGANTNGESSNVLTGEAVLYNLVTSQDIQELTLGWLSRRSLSLGVSQLLLREGLGVWVESEQNLLVLERVLLQDVSSLLGSLASWSNNGLDLSRVDQSSNIGVGDDVGWQGVAGLGAVDGVKSSESRLGPDDESTQVSTWSKLQQVEGLDRRSLDTWNVSESLDKTLVLSVDDQWTSSLDKSSVSQLTLTGSDLLGLDDLDNVLVGTNGLQDSNSFLGLGNGLKVGRDNQWDLRNGLDSVTSGQNKRLHSSGSNSRSSGVSLLVEIHLDVPSSPDLGWSEHTSTSAHVTESSLTRSVGSTTTNSWDSGNSSTGTPRLSGSLVTSVLGDSVSLSLVLVDSGEDRVNDIWSDRSLEDGWKGEGGRSSLTLEANNGNLRSGHCELKDEKSVLKKLKKKNSAWVVCW</sequence>
<accession>A0A9P8T6M0</accession>
<dbReference type="AlphaFoldDB" id="A0A9P8T6M0"/>
<organism evidence="2 3">
    <name type="scientific">Ogataea philodendri</name>
    <dbReference type="NCBI Taxonomy" id="1378263"/>
    <lineage>
        <taxon>Eukaryota</taxon>
        <taxon>Fungi</taxon>
        <taxon>Dikarya</taxon>
        <taxon>Ascomycota</taxon>
        <taxon>Saccharomycotina</taxon>
        <taxon>Pichiomycetes</taxon>
        <taxon>Pichiales</taxon>
        <taxon>Pichiaceae</taxon>
        <taxon>Ogataea</taxon>
    </lineage>
</organism>
<name>A0A9P8T6M0_9ASCO</name>
<proteinExistence type="predicted"/>